<dbReference type="PANTHER" id="PTHR47852:SF2">
    <property type="entry name" value="WW DOMAIN-CONTAINING PROTEIN"/>
    <property type="match status" value="1"/>
</dbReference>
<dbReference type="PROSITE" id="PS50088">
    <property type="entry name" value="ANK_REPEAT"/>
    <property type="match status" value="1"/>
</dbReference>
<dbReference type="InterPro" id="IPR002110">
    <property type="entry name" value="Ankyrin_rpt"/>
</dbReference>
<dbReference type="Gene3D" id="2.20.70.10">
    <property type="match status" value="10"/>
</dbReference>
<feature type="repeat" description="ANK" evidence="1">
    <location>
        <begin position="1116"/>
        <end position="1149"/>
    </location>
</feature>
<proteinExistence type="predicted"/>
<dbReference type="InParanoid" id="A0A2R5GX53"/>
<evidence type="ECO:0000313" key="4">
    <source>
        <dbReference type="EMBL" id="GBG32524.1"/>
    </source>
</evidence>
<gene>
    <name evidence="4" type="ORF">FCC1311_087482</name>
</gene>
<dbReference type="Pfam" id="PF00612">
    <property type="entry name" value="IQ"/>
    <property type="match status" value="2"/>
</dbReference>
<name>A0A2R5GX53_9STRA</name>
<feature type="domain" description="WW" evidence="3">
    <location>
        <begin position="130"/>
        <end position="160"/>
    </location>
</feature>
<feature type="region of interest" description="Disordered" evidence="2">
    <location>
        <begin position="246"/>
        <end position="311"/>
    </location>
</feature>
<dbReference type="InterPro" id="IPR001202">
    <property type="entry name" value="WW_dom"/>
</dbReference>
<dbReference type="Pfam" id="PF00397">
    <property type="entry name" value="WW"/>
    <property type="match status" value="10"/>
</dbReference>
<dbReference type="SMART" id="SM00456">
    <property type="entry name" value="WW"/>
    <property type="match status" value="11"/>
</dbReference>
<dbReference type="OrthoDB" id="49495at2759"/>
<dbReference type="InterPro" id="IPR036770">
    <property type="entry name" value="Ankyrin_rpt-contain_sf"/>
</dbReference>
<dbReference type="Gene3D" id="1.25.40.20">
    <property type="entry name" value="Ankyrin repeat-containing domain"/>
    <property type="match status" value="1"/>
</dbReference>
<dbReference type="PROSITE" id="PS50020">
    <property type="entry name" value="WW_DOMAIN_2"/>
    <property type="match status" value="10"/>
</dbReference>
<dbReference type="PROSITE" id="PS50096">
    <property type="entry name" value="IQ"/>
    <property type="match status" value="3"/>
</dbReference>
<feature type="domain" description="WW" evidence="3">
    <location>
        <begin position="7"/>
        <end position="34"/>
    </location>
</feature>
<organism evidence="4 5">
    <name type="scientific">Hondaea fermentalgiana</name>
    <dbReference type="NCBI Taxonomy" id="2315210"/>
    <lineage>
        <taxon>Eukaryota</taxon>
        <taxon>Sar</taxon>
        <taxon>Stramenopiles</taxon>
        <taxon>Bigyra</taxon>
        <taxon>Labyrinthulomycetes</taxon>
        <taxon>Thraustochytrida</taxon>
        <taxon>Thraustochytriidae</taxon>
        <taxon>Hondaea</taxon>
    </lineage>
</organism>
<dbReference type="InterPro" id="IPR036020">
    <property type="entry name" value="WW_dom_sf"/>
</dbReference>
<dbReference type="SUPFAM" id="SSF48403">
    <property type="entry name" value="Ankyrin repeat"/>
    <property type="match status" value="1"/>
</dbReference>
<dbReference type="Pfam" id="PF12796">
    <property type="entry name" value="Ank_2"/>
    <property type="match status" value="1"/>
</dbReference>
<dbReference type="SUPFAM" id="SSF51045">
    <property type="entry name" value="WW domain"/>
    <property type="match status" value="7"/>
</dbReference>
<feature type="domain" description="WW" evidence="3">
    <location>
        <begin position="37"/>
        <end position="70"/>
    </location>
</feature>
<accession>A0A2R5GX53</accession>
<protein>
    <submittedName>
        <fullName evidence="4">Ankyrin repeat domain-containing protein 1</fullName>
    </submittedName>
</protein>
<dbReference type="InterPro" id="IPR000048">
    <property type="entry name" value="IQ_motif_EF-hand-BS"/>
</dbReference>
<feature type="domain" description="WW" evidence="3">
    <location>
        <begin position="614"/>
        <end position="648"/>
    </location>
</feature>
<feature type="domain" description="WW" evidence="3">
    <location>
        <begin position="573"/>
        <end position="601"/>
    </location>
</feature>
<feature type="region of interest" description="Disordered" evidence="2">
    <location>
        <begin position="1272"/>
        <end position="1311"/>
    </location>
</feature>
<comment type="caution">
    <text evidence="4">The sequence shown here is derived from an EMBL/GenBank/DDBJ whole genome shotgun (WGS) entry which is preliminary data.</text>
</comment>
<dbReference type="CDD" id="cd00201">
    <property type="entry name" value="WW"/>
    <property type="match status" value="10"/>
</dbReference>
<feature type="region of interest" description="Disordered" evidence="2">
    <location>
        <begin position="107"/>
        <end position="132"/>
    </location>
</feature>
<dbReference type="EMBL" id="BEYU01000123">
    <property type="protein sequence ID" value="GBG32524.1"/>
    <property type="molecule type" value="Genomic_DNA"/>
</dbReference>
<keyword evidence="1" id="KW-0040">ANK repeat</keyword>
<evidence type="ECO:0000256" key="2">
    <source>
        <dbReference type="SAM" id="MobiDB-lite"/>
    </source>
</evidence>
<feature type="region of interest" description="Disordered" evidence="2">
    <location>
        <begin position="456"/>
        <end position="486"/>
    </location>
</feature>
<feature type="domain" description="WW" evidence="3">
    <location>
        <begin position="492"/>
        <end position="520"/>
    </location>
</feature>
<feature type="region of interest" description="Disordered" evidence="2">
    <location>
        <begin position="816"/>
        <end position="841"/>
    </location>
</feature>
<dbReference type="PANTHER" id="PTHR47852">
    <property type="entry name" value="OS06G0298400 PROTEIN"/>
    <property type="match status" value="1"/>
</dbReference>
<evidence type="ECO:0000313" key="5">
    <source>
        <dbReference type="Proteomes" id="UP000241890"/>
    </source>
</evidence>
<keyword evidence="5" id="KW-1185">Reference proteome</keyword>
<feature type="domain" description="WW" evidence="3">
    <location>
        <begin position="423"/>
        <end position="451"/>
    </location>
</feature>
<evidence type="ECO:0000259" key="3">
    <source>
        <dbReference type="PROSITE" id="PS50020"/>
    </source>
</evidence>
<dbReference type="PROSITE" id="PS01159">
    <property type="entry name" value="WW_DOMAIN_1"/>
    <property type="match status" value="5"/>
</dbReference>
<feature type="domain" description="WW" evidence="3">
    <location>
        <begin position="328"/>
        <end position="362"/>
    </location>
</feature>
<feature type="domain" description="WW" evidence="3">
    <location>
        <begin position="710"/>
        <end position="738"/>
    </location>
</feature>
<dbReference type="Proteomes" id="UP000241890">
    <property type="component" value="Unassembled WGS sequence"/>
</dbReference>
<dbReference type="PROSITE" id="PS50297">
    <property type="entry name" value="ANK_REP_REGION"/>
    <property type="match status" value="1"/>
</dbReference>
<dbReference type="SMART" id="SM00248">
    <property type="entry name" value="ANK"/>
    <property type="match status" value="3"/>
</dbReference>
<feature type="compositionally biased region" description="Basic and acidic residues" evidence="2">
    <location>
        <begin position="246"/>
        <end position="258"/>
    </location>
</feature>
<dbReference type="SMART" id="SM00015">
    <property type="entry name" value="IQ"/>
    <property type="match status" value="4"/>
</dbReference>
<evidence type="ECO:0000256" key="1">
    <source>
        <dbReference type="PROSITE-ProRule" id="PRU00023"/>
    </source>
</evidence>
<feature type="domain" description="WW" evidence="3">
    <location>
        <begin position="208"/>
        <end position="242"/>
    </location>
</feature>
<reference evidence="4 5" key="1">
    <citation type="submission" date="2017-12" db="EMBL/GenBank/DDBJ databases">
        <title>Sequencing, de novo assembly and annotation of complete genome of a new Thraustochytrid species, strain FCC1311.</title>
        <authorList>
            <person name="Sedici K."/>
            <person name="Godart F."/>
            <person name="Aiese Cigliano R."/>
            <person name="Sanseverino W."/>
            <person name="Barakat M."/>
            <person name="Ortet P."/>
            <person name="Marechal E."/>
            <person name="Cagnac O."/>
            <person name="Amato A."/>
        </authorList>
    </citation>
    <scope>NUCLEOTIDE SEQUENCE [LARGE SCALE GENOMIC DNA]</scope>
</reference>
<sequence length="1311" mass="147010">MASTKDWLKQVDESNNVFFYNAQTGETQWEAPEGYIDTLGKDWVEALDESGTLYYYNIITGEASWDHPAKDLVAPADADANAAADTAVTEEENLAAADDAFPVKEGDEALASAQDQADDDAPSADKQDMPEWSKVFDPSSKAYYYVNNHTLASQWDEPEGFQEVDLAKVKLLMAPEVRAAMLLQSAFRAKLARRDVRVQRAKTAASSTDEVSGWREMLDPASGFPYYFNSETNEVIWEKPADFNKVDADNSTQKKSDPISEEEERENKLVAKDQGASGAKAEIQSDIDSNDAEDSPSGEHVSATKDLGPEEVVEDASEMISNDAETSRRMIPEWVQVFDPQTKLYYFFNNHTFESQWEEPEGFERLDFSKAKHLMAPELRAALMMQCAFRSKKARQAMRAQRGLVSSSKNLNEIDGEESSGVWKKLVDPKTELPYYYNRETHETTWDPPVEEVECGEKNAKTEAGPPATNSSGDAHMPAEDTTDSVSPSVEWVEVFDPQSKRYYFFNNRTLESQWDEPEGFERIDFSKAKVLMAPELRAAIMLQCAFRAKQARQDVRIQRGKVMADENDGVLWQELHDPASGQSYFYNRETQETTWDKPRELMTESERERADEAAKAPKWYTAVDTDSGDVYFFNAETEEVSWTKPEDFDGDETLIASDQEENERLRHIRRRMALAVQGKLRKRTKEMDARMSVVRAEQAKASVVAKHRWYEVFDEEHGAYYYYDVDTRVTVWEKPADFVMEASDELLHAALLMQGLFRAKKARSDVRLLRAIELTKDEPPEKEPQWVKIFDKDANAHYWFHKRLHEISWEPPLQLTLSQGEPGSELSEMDPDESPRMEGDDQALAVTDAEIAAVDDKNSNDANTRSDTGAVEVAEAPETVSDAVDVSEDTLEAKVNKVAEEAEGAASLVAAATQGSQTTAHLAQKKTLMEKAQAQHEMDANSKEAIKKKRFEAVLKEKQAAQQERAKARAAEKAQRAADLKSWTQLYHDSVSKERARHAAEQDAILQNCLKERKIAQEKREVRRSTLAQDKATRQYANIFEAVRAGVADVSVLAPLVPETEDGLIDVRDEFGRTVLHEASWLGFSSVAKVLLTLAEKLTPGGSSSLVQAVDSCCSLTTPLHEATRAGWGGDLIRVLLAAGANISARDHLGDIPLHCAARHGHYPTIRILVEVEGGLETLLVRNYKGRTALEQAEMRNDGLLPKRIEELPAARTKRRLGIETAPAEEPASTELESGEVFVFDGDFSQTVDILRTFHNAAIEQFGPELKAKRKLQNRHGSLGSPSQARKSKLQRDNFSIRNMFPQGASTSKK</sequence>